<feature type="transmembrane region" description="Helical" evidence="7">
    <location>
        <begin position="85"/>
        <end position="105"/>
    </location>
</feature>
<reference evidence="8" key="1">
    <citation type="submission" date="2024-02" db="EMBL/GenBank/DDBJ databases">
        <authorList>
            <consortium name="ELIXIR-Norway"/>
            <consortium name="Elixir Norway"/>
        </authorList>
    </citation>
    <scope>NUCLEOTIDE SEQUENCE</scope>
</reference>
<dbReference type="EMBL" id="OZ019901">
    <property type="protein sequence ID" value="CAK9237820.1"/>
    <property type="molecule type" value="Genomic_DNA"/>
</dbReference>
<dbReference type="Proteomes" id="UP001497512">
    <property type="component" value="Chromosome 9"/>
</dbReference>
<evidence type="ECO:0000256" key="4">
    <source>
        <dbReference type="ARBA" id="ARBA00022989"/>
    </source>
</evidence>
<dbReference type="InterPro" id="IPR034294">
    <property type="entry name" value="Aquaporin_transptr"/>
</dbReference>
<organism evidence="8 9">
    <name type="scientific">Sphagnum troendelagicum</name>
    <dbReference type="NCBI Taxonomy" id="128251"/>
    <lineage>
        <taxon>Eukaryota</taxon>
        <taxon>Viridiplantae</taxon>
        <taxon>Streptophyta</taxon>
        <taxon>Embryophyta</taxon>
        <taxon>Bryophyta</taxon>
        <taxon>Sphagnophytina</taxon>
        <taxon>Sphagnopsida</taxon>
        <taxon>Sphagnales</taxon>
        <taxon>Sphagnaceae</taxon>
        <taxon>Sphagnum</taxon>
    </lineage>
</organism>
<dbReference type="PANTHER" id="PTHR45724">
    <property type="entry name" value="AQUAPORIN NIP2-1"/>
    <property type="match status" value="1"/>
</dbReference>
<dbReference type="InterPro" id="IPR000425">
    <property type="entry name" value="MIP"/>
</dbReference>
<sequence length="312" mass="32455">MAEIKAGRMPAANLTLLASEDSNVQAKTASVTMNIFSCDANHLDINADVAAAAASKHVDDILPLETGCTWLPFKYRPRASLLQKIAAEMISTFILVFGGCGSVMVDAKSNGQVTHVGISIAFGVVVTTMIYAVGHISGAHMNPAVTIAFATARHFPWSQVPAYIGAQLVGAITSSYALRLILATSVASEGATLPTGSDAQSLALEIIITFILMFVVSAVATDTRACGELAGIAVGATITLNALMAGPVSGASMNPARSLGPAIISSNYRGIWVYIVGPTVGAVAGALVYNFIRLPEQEPCKLQIKPSKSFRS</sequence>
<keyword evidence="2 6" id="KW-0813">Transport</keyword>
<dbReference type="PRINTS" id="PR00783">
    <property type="entry name" value="MINTRINSICP"/>
</dbReference>
<feature type="transmembrane region" description="Helical" evidence="7">
    <location>
        <begin position="160"/>
        <end position="182"/>
    </location>
</feature>
<keyword evidence="9" id="KW-1185">Reference proteome</keyword>
<accession>A0ABP0V7E1</accession>
<evidence type="ECO:0000256" key="5">
    <source>
        <dbReference type="ARBA" id="ARBA00023136"/>
    </source>
</evidence>
<dbReference type="Gene3D" id="1.20.1080.10">
    <property type="entry name" value="Glycerol uptake facilitator protein"/>
    <property type="match status" value="1"/>
</dbReference>
<feature type="transmembrane region" description="Helical" evidence="7">
    <location>
        <begin position="271"/>
        <end position="292"/>
    </location>
</feature>
<evidence type="ECO:0000256" key="2">
    <source>
        <dbReference type="ARBA" id="ARBA00022448"/>
    </source>
</evidence>
<keyword evidence="4 7" id="KW-1133">Transmembrane helix</keyword>
<evidence type="ECO:0000313" key="9">
    <source>
        <dbReference type="Proteomes" id="UP001497512"/>
    </source>
</evidence>
<feature type="transmembrane region" description="Helical" evidence="7">
    <location>
        <begin position="117"/>
        <end position="139"/>
    </location>
</feature>
<keyword evidence="3 6" id="KW-0812">Transmembrane</keyword>
<dbReference type="InterPro" id="IPR023271">
    <property type="entry name" value="Aquaporin-like"/>
</dbReference>
<dbReference type="InterPro" id="IPR022357">
    <property type="entry name" value="MIP_CS"/>
</dbReference>
<comment type="similarity">
    <text evidence="6">Belongs to the MIP/aquaporin (TC 1.A.8) family.</text>
</comment>
<comment type="subcellular location">
    <subcellularLocation>
        <location evidence="1">Membrane</location>
        <topology evidence="1">Multi-pass membrane protein</topology>
    </subcellularLocation>
</comment>
<evidence type="ECO:0000313" key="8">
    <source>
        <dbReference type="EMBL" id="CAK9237820.1"/>
    </source>
</evidence>
<feature type="transmembrane region" description="Helical" evidence="7">
    <location>
        <begin position="202"/>
        <end position="220"/>
    </location>
</feature>
<name>A0ABP0V7E1_9BRYO</name>
<dbReference type="PROSITE" id="PS00221">
    <property type="entry name" value="MIP"/>
    <property type="match status" value="1"/>
</dbReference>
<keyword evidence="5 7" id="KW-0472">Membrane</keyword>
<dbReference type="SUPFAM" id="SSF81338">
    <property type="entry name" value="Aquaporin-like"/>
    <property type="match status" value="1"/>
</dbReference>
<gene>
    <name evidence="8" type="ORF">CSSPTR1EN2_LOCUS23894</name>
</gene>
<evidence type="ECO:0000256" key="3">
    <source>
        <dbReference type="ARBA" id="ARBA00022692"/>
    </source>
</evidence>
<feature type="transmembrane region" description="Helical" evidence="7">
    <location>
        <begin position="232"/>
        <end position="251"/>
    </location>
</feature>
<evidence type="ECO:0000256" key="6">
    <source>
        <dbReference type="RuleBase" id="RU000477"/>
    </source>
</evidence>
<evidence type="ECO:0000256" key="1">
    <source>
        <dbReference type="ARBA" id="ARBA00004141"/>
    </source>
</evidence>
<dbReference type="Pfam" id="PF00230">
    <property type="entry name" value="MIP"/>
    <property type="match status" value="1"/>
</dbReference>
<dbReference type="CDD" id="cd00333">
    <property type="entry name" value="MIP"/>
    <property type="match status" value="1"/>
</dbReference>
<dbReference type="NCBIfam" id="TIGR00861">
    <property type="entry name" value="MIP"/>
    <property type="match status" value="1"/>
</dbReference>
<evidence type="ECO:0000256" key="7">
    <source>
        <dbReference type="SAM" id="Phobius"/>
    </source>
</evidence>
<protein>
    <submittedName>
        <fullName evidence="8">Uncharacterized protein</fullName>
    </submittedName>
</protein>
<dbReference type="PANTHER" id="PTHR45724:SF13">
    <property type="entry name" value="AQUAPORIN NIP1-1-RELATED"/>
    <property type="match status" value="1"/>
</dbReference>
<proteinExistence type="inferred from homology"/>